<comment type="similarity">
    <text evidence="1">Belongs to the 'GDSL' lipolytic enzyme family.</text>
</comment>
<feature type="signal peptide" evidence="5">
    <location>
        <begin position="1"/>
        <end position="23"/>
    </location>
</feature>
<evidence type="ECO:0000256" key="4">
    <source>
        <dbReference type="ARBA" id="ARBA00023180"/>
    </source>
</evidence>
<name>A0A6J1DAZ2_MOMCH</name>
<organism evidence="6 7">
    <name type="scientific">Momordica charantia</name>
    <name type="common">Bitter gourd</name>
    <name type="synonym">Balsam pear</name>
    <dbReference type="NCBI Taxonomy" id="3673"/>
    <lineage>
        <taxon>Eukaryota</taxon>
        <taxon>Viridiplantae</taxon>
        <taxon>Streptophyta</taxon>
        <taxon>Embryophyta</taxon>
        <taxon>Tracheophyta</taxon>
        <taxon>Spermatophyta</taxon>
        <taxon>Magnoliopsida</taxon>
        <taxon>eudicotyledons</taxon>
        <taxon>Gunneridae</taxon>
        <taxon>Pentapetalae</taxon>
        <taxon>rosids</taxon>
        <taxon>fabids</taxon>
        <taxon>Cucurbitales</taxon>
        <taxon>Cucurbitaceae</taxon>
        <taxon>Momordiceae</taxon>
        <taxon>Momordica</taxon>
    </lineage>
</organism>
<keyword evidence="6" id="KW-1185">Reference proteome</keyword>
<dbReference type="GO" id="GO:0016788">
    <property type="term" value="F:hydrolase activity, acting on ester bonds"/>
    <property type="evidence" value="ECO:0007669"/>
    <property type="project" value="InterPro"/>
</dbReference>
<dbReference type="PANTHER" id="PTHR22835">
    <property type="entry name" value="ZINC FINGER FYVE DOMAIN CONTAINING PROTEIN"/>
    <property type="match status" value="1"/>
</dbReference>
<evidence type="ECO:0000313" key="7">
    <source>
        <dbReference type="RefSeq" id="XP_022150739.1"/>
    </source>
</evidence>
<dbReference type="Proteomes" id="UP000504603">
    <property type="component" value="Unplaced"/>
</dbReference>
<sequence>MLMAVFQIFFFFFFLLCVPIARSSHSSPAAVFNFGDSNSDTGCLVDAGIETVHPPYGYLFFGKPSGRYCDGRLVIDFLMDAMAMPFLTPYLDSIGLPNFRKGCNYAAAGSTVLPPTFTSVSPFSLNIQVNQFLHFKARVLELRAAKGGKKFDKYLPAEDDFKKGLYMFNIGQNDLNRAFYNQTLDQVIPFIPSILAEFETGVQRVYEQGARNFWIHNTGPLGCLAQNLVRFGTDPSKLDEFGCISSHNQAAKLFNLQLHALSKQLQARYTDASVTYVDVHTIKLNLIANYSQLGFEQPIMACCGYGGPPFNFDNTFRCGSTKTVNGTVVTVGRCNDSSKYVSWDGIHYSEAANKYVSSQILTGKYSDPPFSPHKMPYLVNRKL</sequence>
<dbReference type="Pfam" id="PF00657">
    <property type="entry name" value="Lipase_GDSL"/>
    <property type="match status" value="1"/>
</dbReference>
<dbReference type="PANTHER" id="PTHR22835:SF536">
    <property type="entry name" value="OS05G0401000 PROTEIN"/>
    <property type="match status" value="1"/>
</dbReference>
<dbReference type="AlphaFoldDB" id="A0A6J1DAZ2"/>
<dbReference type="InterPro" id="IPR035669">
    <property type="entry name" value="SGNH_plant_lipase-like"/>
</dbReference>
<dbReference type="KEGG" id="mcha:111018797"/>
<dbReference type="RefSeq" id="XP_022150739.1">
    <property type="nucleotide sequence ID" value="XM_022295047.1"/>
</dbReference>
<evidence type="ECO:0000313" key="6">
    <source>
        <dbReference type="Proteomes" id="UP000504603"/>
    </source>
</evidence>
<feature type="chain" id="PRO_5026806950" evidence="5">
    <location>
        <begin position="24"/>
        <end position="383"/>
    </location>
</feature>
<dbReference type="InterPro" id="IPR036514">
    <property type="entry name" value="SGNH_hydro_sf"/>
</dbReference>
<keyword evidence="3" id="KW-0378">Hydrolase</keyword>
<keyword evidence="4" id="KW-0325">Glycoprotein</keyword>
<evidence type="ECO:0000256" key="1">
    <source>
        <dbReference type="ARBA" id="ARBA00008668"/>
    </source>
</evidence>
<dbReference type="Gene3D" id="3.40.50.1110">
    <property type="entry name" value="SGNH hydrolase"/>
    <property type="match status" value="1"/>
</dbReference>
<keyword evidence="2 5" id="KW-0732">Signal</keyword>
<protein>
    <submittedName>
        <fullName evidence="7">GDSL esterase/lipase At1g54790-like</fullName>
    </submittedName>
</protein>
<evidence type="ECO:0000256" key="2">
    <source>
        <dbReference type="ARBA" id="ARBA00022729"/>
    </source>
</evidence>
<evidence type="ECO:0000256" key="5">
    <source>
        <dbReference type="SAM" id="SignalP"/>
    </source>
</evidence>
<dbReference type="SUPFAM" id="SSF52266">
    <property type="entry name" value="SGNH hydrolase"/>
    <property type="match status" value="1"/>
</dbReference>
<accession>A0A6J1DAZ2</accession>
<proteinExistence type="inferred from homology"/>
<dbReference type="InterPro" id="IPR001087">
    <property type="entry name" value="GDSL"/>
</dbReference>
<dbReference type="GeneID" id="111018797"/>
<dbReference type="OrthoDB" id="1600564at2759"/>
<evidence type="ECO:0000256" key="3">
    <source>
        <dbReference type="ARBA" id="ARBA00022801"/>
    </source>
</evidence>
<dbReference type="CDD" id="cd01837">
    <property type="entry name" value="SGNH_plant_lipase_like"/>
    <property type="match status" value="1"/>
</dbReference>
<gene>
    <name evidence="7" type="primary">LOC111018797</name>
</gene>
<reference evidence="7" key="1">
    <citation type="submission" date="2025-08" db="UniProtKB">
        <authorList>
            <consortium name="RefSeq"/>
        </authorList>
    </citation>
    <scope>IDENTIFICATION</scope>
    <source>
        <strain evidence="7">OHB3-1</strain>
    </source>
</reference>